<dbReference type="Pfam" id="PF17195">
    <property type="entry name" value="DUF5132"/>
    <property type="match status" value="1"/>
</dbReference>
<evidence type="ECO:0000313" key="2">
    <source>
        <dbReference type="EMBL" id="PTQ12657.1"/>
    </source>
</evidence>
<dbReference type="InterPro" id="IPR033456">
    <property type="entry name" value="DUF5132"/>
</dbReference>
<protein>
    <recommendedName>
        <fullName evidence="4">DUF5132 domain-containing protein</fullName>
    </recommendedName>
</protein>
<organism evidence="2 3">
    <name type="scientific">Sphingomonas oleivorans</name>
    <dbReference type="NCBI Taxonomy" id="1735121"/>
    <lineage>
        <taxon>Bacteria</taxon>
        <taxon>Pseudomonadati</taxon>
        <taxon>Pseudomonadota</taxon>
        <taxon>Alphaproteobacteria</taxon>
        <taxon>Sphingomonadales</taxon>
        <taxon>Sphingomonadaceae</taxon>
        <taxon>Sphingomonas</taxon>
    </lineage>
</organism>
<comment type="caution">
    <text evidence="2">The sequence shown here is derived from an EMBL/GenBank/DDBJ whole genome shotgun (WGS) entry which is preliminary data.</text>
</comment>
<accession>A0A2T5G0I0</accession>
<proteinExistence type="predicted"/>
<evidence type="ECO:0000256" key="1">
    <source>
        <dbReference type="SAM" id="MobiDB-lite"/>
    </source>
</evidence>
<evidence type="ECO:0000313" key="3">
    <source>
        <dbReference type="Proteomes" id="UP000244162"/>
    </source>
</evidence>
<evidence type="ECO:0008006" key="4">
    <source>
        <dbReference type="Google" id="ProtNLM"/>
    </source>
</evidence>
<name>A0A2T5G0I0_9SPHN</name>
<feature type="compositionally biased region" description="Gly residues" evidence="1">
    <location>
        <begin position="83"/>
        <end position="95"/>
    </location>
</feature>
<sequence>MARLLSGTTATGFFAGIVGGLVAPALARGSLLRPAAKTLVRTGFVLFEQGREAVARCSENLSDLIAEVQEERRREAARTTQPAGGGNGSAPAGRG</sequence>
<dbReference type="RefSeq" id="WP_107965894.1">
    <property type="nucleotide sequence ID" value="NZ_NWBU01000004.1"/>
</dbReference>
<reference evidence="2 3" key="1">
    <citation type="submission" date="2017-09" db="EMBL/GenBank/DDBJ databases">
        <title>Sphingomonas panjinensis sp.nov., isolated from oil-contaminated soil.</title>
        <authorList>
            <person name="Wang L."/>
            <person name="Chen L."/>
        </authorList>
    </citation>
    <scope>NUCLEOTIDE SEQUENCE [LARGE SCALE GENOMIC DNA]</scope>
    <source>
        <strain evidence="2 3">FW-11</strain>
    </source>
</reference>
<dbReference type="AlphaFoldDB" id="A0A2T5G0I0"/>
<feature type="region of interest" description="Disordered" evidence="1">
    <location>
        <begin position="72"/>
        <end position="95"/>
    </location>
</feature>
<dbReference type="Proteomes" id="UP000244162">
    <property type="component" value="Unassembled WGS sequence"/>
</dbReference>
<dbReference type="EMBL" id="NWBU01000004">
    <property type="protein sequence ID" value="PTQ12657.1"/>
    <property type="molecule type" value="Genomic_DNA"/>
</dbReference>
<gene>
    <name evidence="2" type="ORF">CLG96_00350</name>
</gene>
<keyword evidence="3" id="KW-1185">Reference proteome</keyword>